<feature type="transmembrane region" description="Helical" evidence="1">
    <location>
        <begin position="428"/>
        <end position="447"/>
    </location>
</feature>
<dbReference type="EMBL" id="ACNN01000029">
    <property type="protein sequence ID" value="EEN82256.1"/>
    <property type="molecule type" value="Genomic_DNA"/>
</dbReference>
<dbReference type="PANTHER" id="PTHR36442">
    <property type="entry name" value="CYCLIC-DI-AMP PHOSPHODIESTERASE PGPH"/>
    <property type="match status" value="1"/>
</dbReference>
<dbReference type="SMART" id="SM00471">
    <property type="entry name" value="HDc"/>
    <property type="match status" value="1"/>
</dbReference>
<dbReference type="Pfam" id="PF01966">
    <property type="entry name" value="HD"/>
    <property type="match status" value="1"/>
</dbReference>
<feature type="transmembrane region" description="Helical" evidence="1">
    <location>
        <begin position="396"/>
        <end position="416"/>
    </location>
</feature>
<sequence length="708" mass="81157">MKITIPKHTNLRTQSLFVLLAVAFVVLLFSPRDHKFMYNFERGQVWQYELLIAPYDITILKPQEQLQAERDSVARNILPYCRMDKSVAKEKILLWSHDYASRWKKELSPDIEVFVRNYLEETYDHGIIDDALYQRLLQSKEGEDEEMPINEVNLLYDQNESRKHPTTLFLTVKEAYQQAIDRCVEAGYNPDILRRINLENYLRANVSEDVATRNSVIREEQKKISNSTGIVVAGRRIIDKGDIVDDATYNVLASYKKMYEERSGNDRTYIGRVGGLLLIVIVLLLGLWLYWLIFRPSIFRQLKNTVFIAASIFFFVLLTELTVTLFQFDVYIIPYLILPLLVRIFFDSRTAYFSHTITILLSALFVALPLEFILLEMVAGMVAIFSLNNLTSRSQLIRTTFLAFLSYSILSVALSLMRNGALENVDALHTLSFGINMIFLMFTYVLVYPMEKLFGYISNISLVELSDINRPLLRQLSENAPGTFQHSMQVSILATDAAQSINADVQLTRTGALYHDIGKMLNAPFFTENNQGGRNPHEDLSYKESAAIIIKHVTEGVALAQKYKLPPQVIDFIRTHHGRGYTKYFYTMYCNEHPGEIVDRAPFSYPGPNPFSRETGILMLADAVEASSRSLKEYTVESITALVERIVDGIVAEKLLDNTPLTFREITTIKETFVSKLLTMNHSRIAYPKLNREEATASTSNEEKRDEK</sequence>
<dbReference type="PANTHER" id="PTHR36442:SF1">
    <property type="entry name" value="CYCLIC-DI-AMP PHOSPHODIESTERASE PGPH"/>
    <property type="match status" value="1"/>
</dbReference>
<dbReference type="InterPro" id="IPR006675">
    <property type="entry name" value="HDIG_dom"/>
</dbReference>
<dbReference type="Pfam" id="PF07698">
    <property type="entry name" value="7TM-7TMR_HD"/>
    <property type="match status" value="1"/>
</dbReference>
<dbReference type="CDD" id="cd00077">
    <property type="entry name" value="HDc"/>
    <property type="match status" value="1"/>
</dbReference>
<protein>
    <submittedName>
        <fullName evidence="3">HDIG domain protein</fullName>
    </submittedName>
</protein>
<dbReference type="SUPFAM" id="SSF109604">
    <property type="entry name" value="HD-domain/PDEase-like"/>
    <property type="match status" value="1"/>
</dbReference>
<feature type="transmembrane region" description="Helical" evidence="1">
    <location>
        <begin position="330"/>
        <end position="346"/>
    </location>
</feature>
<dbReference type="NCBIfam" id="TIGR00277">
    <property type="entry name" value="HDIG"/>
    <property type="match status" value="1"/>
</dbReference>
<dbReference type="InterPro" id="IPR052722">
    <property type="entry name" value="PgpH_phosphodiesterase"/>
</dbReference>
<dbReference type="GeneID" id="93365771"/>
<feature type="transmembrane region" description="Helical" evidence="1">
    <location>
        <begin position="269"/>
        <end position="293"/>
    </location>
</feature>
<gene>
    <name evidence="3" type="ORF">POREN0001_0448</name>
</gene>
<dbReference type="InterPro" id="IPR003607">
    <property type="entry name" value="HD/PDEase_dom"/>
</dbReference>
<dbReference type="AlphaFoldDB" id="C3JC50"/>
<dbReference type="RefSeq" id="WP_004334555.1">
    <property type="nucleotide sequence ID" value="NZ_ACNN01000029.1"/>
</dbReference>
<dbReference type="eggNOG" id="COG1480">
    <property type="taxonomic scope" value="Bacteria"/>
</dbReference>
<name>C3JC50_POREA</name>
<keyword evidence="1" id="KW-1133">Transmembrane helix</keyword>
<dbReference type="InterPro" id="IPR011621">
    <property type="entry name" value="Metal-dep_PHydrolase_7TM_intra"/>
</dbReference>
<dbReference type="InterPro" id="IPR011624">
    <property type="entry name" value="Metal-dep_PHydrolase_7TM_extra"/>
</dbReference>
<reference evidence="3 4" key="1">
    <citation type="submission" date="2009-04" db="EMBL/GenBank/DDBJ databases">
        <authorList>
            <person name="Sebastian Y."/>
            <person name="Madupu R."/>
            <person name="Durkin A.S."/>
            <person name="Torralba M."/>
            <person name="Methe B."/>
            <person name="Sutton G.G."/>
            <person name="Strausberg R.L."/>
            <person name="Nelson K.E."/>
        </authorList>
    </citation>
    <scope>NUCLEOTIDE SEQUENCE [LARGE SCALE GENOMIC DNA]</scope>
    <source>
        <strain evidence="4">ATCC 35406 / BCRC 14492 / JCM 8526 / NCTC 13058 / HG 370</strain>
    </source>
</reference>
<evidence type="ECO:0000256" key="1">
    <source>
        <dbReference type="SAM" id="Phobius"/>
    </source>
</evidence>
<keyword evidence="4" id="KW-1185">Reference proteome</keyword>
<accession>C3JC50</accession>
<comment type="caution">
    <text evidence="3">The sequence shown here is derived from an EMBL/GenBank/DDBJ whole genome shotgun (WGS) entry which is preliminary data.</text>
</comment>
<evidence type="ECO:0000313" key="3">
    <source>
        <dbReference type="EMBL" id="EEN82256.1"/>
    </source>
</evidence>
<feature type="transmembrane region" description="Helical" evidence="1">
    <location>
        <begin position="352"/>
        <end position="375"/>
    </location>
</feature>
<dbReference type="Pfam" id="PF07697">
    <property type="entry name" value="7TMR-HDED"/>
    <property type="match status" value="1"/>
</dbReference>
<feature type="domain" description="HD" evidence="2">
    <location>
        <begin position="483"/>
        <end position="627"/>
    </location>
</feature>
<dbReference type="PROSITE" id="PS51831">
    <property type="entry name" value="HD"/>
    <property type="match status" value="1"/>
</dbReference>
<dbReference type="Proteomes" id="UP000004295">
    <property type="component" value="Unassembled WGS sequence"/>
</dbReference>
<keyword evidence="1" id="KW-0812">Transmembrane</keyword>
<evidence type="ECO:0000259" key="2">
    <source>
        <dbReference type="PROSITE" id="PS51831"/>
    </source>
</evidence>
<dbReference type="Gene3D" id="1.10.3210.10">
    <property type="entry name" value="Hypothetical protein af1432"/>
    <property type="match status" value="1"/>
</dbReference>
<evidence type="ECO:0000313" key="4">
    <source>
        <dbReference type="Proteomes" id="UP000004295"/>
    </source>
</evidence>
<feature type="transmembrane region" description="Helical" evidence="1">
    <location>
        <begin position="12"/>
        <end position="30"/>
    </location>
</feature>
<dbReference type="InterPro" id="IPR006674">
    <property type="entry name" value="HD_domain"/>
</dbReference>
<organism evidence="3 4">
    <name type="scientific">Porphyromonas endodontalis (strain ATCC 35406 / DSM 24491 / JCM 8526 / CCUG 16442 / BCRC 14492 / NCTC 13058 / HG 370)</name>
    <name type="common">Bacteroides endodontalis</name>
    <dbReference type="NCBI Taxonomy" id="553175"/>
    <lineage>
        <taxon>Bacteria</taxon>
        <taxon>Pseudomonadati</taxon>
        <taxon>Bacteroidota</taxon>
        <taxon>Bacteroidia</taxon>
        <taxon>Bacteroidales</taxon>
        <taxon>Porphyromonadaceae</taxon>
        <taxon>Porphyromonas</taxon>
    </lineage>
</organism>
<keyword evidence="1" id="KW-0472">Membrane</keyword>
<proteinExistence type="predicted"/>
<feature type="transmembrane region" description="Helical" evidence="1">
    <location>
        <begin position="305"/>
        <end position="323"/>
    </location>
</feature>
<dbReference type="STRING" id="553175.POREN0001_0448"/>